<evidence type="ECO:0000256" key="4">
    <source>
        <dbReference type="SAM" id="MobiDB-lite"/>
    </source>
</evidence>
<dbReference type="InterPro" id="IPR043153">
    <property type="entry name" value="DENN_C"/>
</dbReference>
<dbReference type="PANTHER" id="PTHR13196:SF14">
    <property type="entry name" value="UDENN DOMAIN-CONTAINING PROTEIN"/>
    <property type="match status" value="1"/>
</dbReference>
<dbReference type="GO" id="GO:0006897">
    <property type="term" value="P:endocytosis"/>
    <property type="evidence" value="ECO:0007669"/>
    <property type="project" value="TreeGrafter"/>
</dbReference>
<keyword evidence="3" id="KW-0968">Cytoplasmic vesicle</keyword>
<keyword evidence="7" id="KW-1185">Reference proteome</keyword>
<feature type="region of interest" description="Disordered" evidence="4">
    <location>
        <begin position="948"/>
        <end position="971"/>
    </location>
</feature>
<evidence type="ECO:0000256" key="2">
    <source>
        <dbReference type="ARBA" id="ARBA00022658"/>
    </source>
</evidence>
<feature type="region of interest" description="Disordered" evidence="4">
    <location>
        <begin position="637"/>
        <end position="726"/>
    </location>
</feature>
<dbReference type="InterPro" id="IPR005112">
    <property type="entry name" value="dDENN_dom"/>
</dbReference>
<feature type="compositionally biased region" description="Pro residues" evidence="4">
    <location>
        <begin position="702"/>
        <end position="713"/>
    </location>
</feature>
<dbReference type="OrthoDB" id="206724at2759"/>
<dbReference type="InterPro" id="IPR005113">
    <property type="entry name" value="uDENN_dom"/>
</dbReference>
<dbReference type="EMBL" id="CAJPWZ010001462">
    <property type="protein sequence ID" value="CAG2216023.1"/>
    <property type="molecule type" value="Genomic_DNA"/>
</dbReference>
<dbReference type="Pfam" id="PF03455">
    <property type="entry name" value="dDENN"/>
    <property type="match status" value="1"/>
</dbReference>
<feature type="region of interest" description="Disordered" evidence="4">
    <location>
        <begin position="803"/>
        <end position="830"/>
    </location>
</feature>
<protein>
    <submittedName>
        <fullName evidence="6">DENND1</fullName>
    </submittedName>
</protein>
<dbReference type="Gene3D" id="3.40.50.11500">
    <property type="match status" value="1"/>
</dbReference>
<dbReference type="SMART" id="SM00800">
    <property type="entry name" value="uDENN"/>
    <property type="match status" value="1"/>
</dbReference>
<feature type="compositionally biased region" description="Polar residues" evidence="4">
    <location>
        <begin position="819"/>
        <end position="830"/>
    </location>
</feature>
<feature type="compositionally biased region" description="Basic and acidic residues" evidence="4">
    <location>
        <begin position="484"/>
        <end position="494"/>
    </location>
</feature>
<keyword evidence="2" id="KW-0344">Guanine-nucleotide releasing factor</keyword>
<evidence type="ECO:0000256" key="1">
    <source>
        <dbReference type="ARBA" id="ARBA00004132"/>
    </source>
</evidence>
<dbReference type="SMART" id="SM00799">
    <property type="entry name" value="DENN"/>
    <property type="match status" value="1"/>
</dbReference>
<evidence type="ECO:0000256" key="3">
    <source>
        <dbReference type="ARBA" id="ARBA00023329"/>
    </source>
</evidence>
<accession>A0A8S3S9S8</accession>
<gene>
    <name evidence="6" type="ORF">MEDL_29758</name>
</gene>
<feature type="domain" description="UDENN" evidence="5">
    <location>
        <begin position="10"/>
        <end position="379"/>
    </location>
</feature>
<dbReference type="FunFam" id="3.40.50.11500:FF:000001">
    <property type="entry name" value="Putative DENN domain-containing protein 1A"/>
    <property type="match status" value="1"/>
</dbReference>
<name>A0A8S3S9S8_MYTED</name>
<dbReference type="Gene3D" id="6.10.140.1000">
    <property type="match status" value="1"/>
</dbReference>
<dbReference type="GO" id="GO:0005829">
    <property type="term" value="C:cytosol"/>
    <property type="evidence" value="ECO:0007669"/>
    <property type="project" value="TreeGrafter"/>
</dbReference>
<comment type="caution">
    <text evidence="6">The sequence shown here is derived from an EMBL/GenBank/DDBJ whole genome shotgun (WGS) entry which is preliminary data.</text>
</comment>
<evidence type="ECO:0000259" key="5">
    <source>
        <dbReference type="PROSITE" id="PS50211"/>
    </source>
</evidence>
<evidence type="ECO:0000313" key="7">
    <source>
        <dbReference type="Proteomes" id="UP000683360"/>
    </source>
</evidence>
<dbReference type="GO" id="GO:0005085">
    <property type="term" value="F:guanyl-nucleotide exchange factor activity"/>
    <property type="evidence" value="ECO:0007669"/>
    <property type="project" value="UniProtKB-KW"/>
</dbReference>
<dbReference type="PANTHER" id="PTHR13196">
    <property type="entry name" value="DENN DOMAIN-CONTAINING"/>
    <property type="match status" value="1"/>
</dbReference>
<dbReference type="AlphaFoldDB" id="A0A8S3S9S8"/>
<dbReference type="InterPro" id="IPR037516">
    <property type="entry name" value="Tripartite_DENN"/>
</dbReference>
<dbReference type="GO" id="GO:0032456">
    <property type="term" value="P:endocytic recycling"/>
    <property type="evidence" value="ECO:0007669"/>
    <property type="project" value="TreeGrafter"/>
</dbReference>
<reference evidence="6" key="1">
    <citation type="submission" date="2021-03" db="EMBL/GenBank/DDBJ databases">
        <authorList>
            <person name="Bekaert M."/>
        </authorList>
    </citation>
    <scope>NUCLEOTIDE SEQUENCE</scope>
</reference>
<dbReference type="InterPro" id="IPR001194">
    <property type="entry name" value="cDENN_dom"/>
</dbReference>
<proteinExistence type="predicted"/>
<dbReference type="Pfam" id="PF03456">
    <property type="entry name" value="uDENN"/>
    <property type="match status" value="1"/>
</dbReference>
<comment type="subcellular location">
    <subcellularLocation>
        <location evidence="1">Cytoplasmic vesicle</location>
        <location evidence="1">Clathrin-coated vesicle</location>
    </subcellularLocation>
</comment>
<feature type="compositionally biased region" description="Low complexity" evidence="4">
    <location>
        <begin position="948"/>
        <end position="962"/>
    </location>
</feature>
<dbReference type="GO" id="GO:1901981">
    <property type="term" value="F:phosphatidylinositol phosphate binding"/>
    <property type="evidence" value="ECO:0007669"/>
    <property type="project" value="TreeGrafter"/>
</dbReference>
<dbReference type="FunFam" id="3.30.450.200:FF:000003">
    <property type="entry name" value="DENN domain containing 1A"/>
    <property type="match status" value="1"/>
</dbReference>
<feature type="region of interest" description="Disordered" evidence="4">
    <location>
        <begin position="484"/>
        <end position="510"/>
    </location>
</feature>
<dbReference type="GO" id="GO:0030136">
    <property type="term" value="C:clathrin-coated vesicle"/>
    <property type="evidence" value="ECO:0007669"/>
    <property type="project" value="UniProtKB-SubCell"/>
</dbReference>
<organism evidence="6 7">
    <name type="scientific">Mytilus edulis</name>
    <name type="common">Blue mussel</name>
    <dbReference type="NCBI Taxonomy" id="6550"/>
    <lineage>
        <taxon>Eukaryota</taxon>
        <taxon>Metazoa</taxon>
        <taxon>Spiralia</taxon>
        <taxon>Lophotrochozoa</taxon>
        <taxon>Mollusca</taxon>
        <taxon>Bivalvia</taxon>
        <taxon>Autobranchia</taxon>
        <taxon>Pteriomorphia</taxon>
        <taxon>Mytilida</taxon>
        <taxon>Mytiloidea</taxon>
        <taxon>Mytilidae</taxon>
        <taxon>Mytilinae</taxon>
        <taxon>Mytilus</taxon>
    </lineage>
</organism>
<sequence>MGSRIRENPEKLFEVFLEIAKPENDETIFVQKYPRDYNDEQTLKPIPMFAFPCDSERYTTKVDHFTFVLTDLESKYKFGYCRQAQGVQTCLCIVSCLPWFDVFYTILNKLAEMINTTDNDDNVTELLRATYANGVPTPGVPVQIIVGQDMLNFTAPDISKLPSIPSNRNLTEYYSAVDTENMMRIFASMLHERRILITSKKLSRLTSCVHASTALLYPMHWQHLFIPILPPHLLDYVTAPMPYVIGIHSAKARKNEISDAVILDVDTNTLITDYDDFEDLPSEISSYLKRHLKKDKIIQQMSTNGDVISKAFMQALVRLIGGYRDALRFHPGEPITFDPEAFVQSRPSSMQPFLDSMFELQIFQQFINDRLDMLNLGKGFSDLFEQEAMLQADKLNSQSRYKEWLGNMKKQGKQMQKNSKEYFKDFKDKWHDMDIKTMSHKHIYNMAAKVSTASAKAAPVVSSAMHTVRREGKKFYTGVRKQVQDIRKDDEHSRTKSMKQPRPDSKVLSRNRPATVIHAAEIKPIRPLRPGNAPIIQVTGTDSRVSKYKLVNLDNEKSIDDSEADLSYNRISFNLLSDPDLQVAMNKSASVEDLGNSPIHHSVLLEESDVSSVDSFSIAHSGRASPNQHEKSIMGFEETSSISSTSTFDSANIPYIDTSDDATKHPVPPPRKHRRQKNTTELGDRLIGRKTQTADRLIGQKNPPPKPDQPPKPTPRKSLSKDIPHTEITSVPLIELDSPEYVDVFDPFSSGNSSTVGRVEEIRELFSSPENSPGRQGSTDVKFHELSRTHAFRKQALDTPKRDFCKADISPSPEKDLMSNRSTSDLPNKTNDTASELFASFDPLISEKCNLSPGLQNSETHGKDLIQSWNINHLKSGSRAKSSLQYLAGGNNEPRCRDPVGVTNNPIYGTKPLPHNKPVLPPRPKTVVGSAALSSPFKPVENPFYNVNNSSSNSAKVQSRNSDPFSDLHEISVSNRKSQEFAQSKWEKF</sequence>
<dbReference type="SMART" id="SM00801">
    <property type="entry name" value="dDENN"/>
    <property type="match status" value="1"/>
</dbReference>
<dbReference type="InterPro" id="IPR040032">
    <property type="entry name" value="DENND1A/B/C"/>
</dbReference>
<evidence type="ECO:0000313" key="6">
    <source>
        <dbReference type="EMBL" id="CAG2216023.1"/>
    </source>
</evidence>
<dbReference type="Proteomes" id="UP000683360">
    <property type="component" value="Unassembled WGS sequence"/>
</dbReference>
<dbReference type="Pfam" id="PF02141">
    <property type="entry name" value="DENN"/>
    <property type="match status" value="1"/>
</dbReference>
<dbReference type="PROSITE" id="PS50211">
    <property type="entry name" value="DENN"/>
    <property type="match status" value="1"/>
</dbReference>
<dbReference type="Gene3D" id="3.30.450.200">
    <property type="match status" value="1"/>
</dbReference>